<accession>A0AAE3YIU0</accession>
<dbReference type="EMBL" id="JAVDYB010000001">
    <property type="protein sequence ID" value="MDR7273712.1"/>
    <property type="molecule type" value="Genomic_DNA"/>
</dbReference>
<reference evidence="2" key="1">
    <citation type="submission" date="2023-07" db="EMBL/GenBank/DDBJ databases">
        <title>Sequencing the genomes of 1000 actinobacteria strains.</title>
        <authorList>
            <person name="Klenk H.-P."/>
        </authorList>
    </citation>
    <scope>NUCLEOTIDE SEQUENCE</scope>
    <source>
        <strain evidence="2">DSM 44707</strain>
    </source>
</reference>
<dbReference type="AlphaFoldDB" id="A0AAE3YIU0"/>
<feature type="region of interest" description="Disordered" evidence="1">
    <location>
        <begin position="38"/>
        <end position="65"/>
    </location>
</feature>
<protein>
    <submittedName>
        <fullName evidence="2">Uncharacterized protein</fullName>
    </submittedName>
</protein>
<name>A0AAE3YIU0_9ACTN</name>
<evidence type="ECO:0000313" key="2">
    <source>
        <dbReference type="EMBL" id="MDR7273712.1"/>
    </source>
</evidence>
<evidence type="ECO:0000256" key="1">
    <source>
        <dbReference type="SAM" id="MobiDB-lite"/>
    </source>
</evidence>
<gene>
    <name evidence="2" type="ORF">J2S41_000490</name>
</gene>
<evidence type="ECO:0000313" key="3">
    <source>
        <dbReference type="Proteomes" id="UP001183643"/>
    </source>
</evidence>
<dbReference type="Proteomes" id="UP001183643">
    <property type="component" value="Unassembled WGS sequence"/>
</dbReference>
<proteinExistence type="predicted"/>
<comment type="caution">
    <text evidence="2">The sequence shown here is derived from an EMBL/GenBank/DDBJ whole genome shotgun (WGS) entry which is preliminary data.</text>
</comment>
<dbReference type="RefSeq" id="WP_310362469.1">
    <property type="nucleotide sequence ID" value="NZ_JAVDYB010000001.1"/>
</dbReference>
<keyword evidence="3" id="KW-1185">Reference proteome</keyword>
<organism evidence="2 3">
    <name type="scientific">Catenuloplanes atrovinosus</name>
    <dbReference type="NCBI Taxonomy" id="137266"/>
    <lineage>
        <taxon>Bacteria</taxon>
        <taxon>Bacillati</taxon>
        <taxon>Actinomycetota</taxon>
        <taxon>Actinomycetes</taxon>
        <taxon>Micromonosporales</taxon>
        <taxon>Micromonosporaceae</taxon>
        <taxon>Catenuloplanes</taxon>
    </lineage>
</organism>
<sequence>MAFRRAAATLPRHRGTGGRWLAAAVVAVLGIGPAGCGGEPAPEPSASAAPPVCTPEGGTVDWSEPRSTPSLLHVVARFRDESITTWRDLLDRPFTPEVTGDETDPTWIPPLARSLGELRNLNLGETASPADELAELHTMLEGSTTPGWVLGYTGTTIVEAPFRVSCGSADPTPITGTLTTWHSLDSGFLSCTDEAARDDPTTYPDIWTYCPTT</sequence>